<comment type="caution">
    <text evidence="3">The sequence shown here is derived from an EMBL/GenBank/DDBJ whole genome shotgun (WGS) entry which is preliminary data.</text>
</comment>
<dbReference type="SUPFAM" id="SSF47729">
    <property type="entry name" value="IHF-like DNA-binding proteins"/>
    <property type="match status" value="1"/>
</dbReference>
<evidence type="ECO:0000313" key="4">
    <source>
        <dbReference type="Proteomes" id="UP001297092"/>
    </source>
</evidence>
<dbReference type="EMBL" id="JAHCTB010000003">
    <property type="protein sequence ID" value="MBT0608235.1"/>
    <property type="molecule type" value="Genomic_DNA"/>
</dbReference>
<gene>
    <name evidence="3" type="ORF">KIV10_08585</name>
</gene>
<evidence type="ECO:0000259" key="2">
    <source>
        <dbReference type="Pfam" id="PF18291"/>
    </source>
</evidence>
<dbReference type="InterPro" id="IPR005902">
    <property type="entry name" value="HU_DNA-bd_put"/>
</dbReference>
<proteinExistence type="predicted"/>
<sequence>MPIKYKLVQKVEPGVAGGGNRKWYASIVNDGEVTIDDLVSEIEKFSALSEPDIKGVIIALENVIQKALADSKVVRLEKLGSLYPSISSKGSDNENAFSANTMIEKVSVRYRAGKRILDAMKNAGFKKNS</sequence>
<dbReference type="RefSeq" id="WP_214113105.1">
    <property type="nucleotide sequence ID" value="NZ_JAHCTB010000003.1"/>
</dbReference>
<protein>
    <submittedName>
        <fullName evidence="3">HU family DNA-binding protein</fullName>
    </submittedName>
</protein>
<keyword evidence="4" id="KW-1185">Reference proteome</keyword>
<dbReference type="InterPro" id="IPR010992">
    <property type="entry name" value="IHF-like_DNA-bd_dom_sf"/>
</dbReference>
<keyword evidence="1 3" id="KW-0238">DNA-binding</keyword>
<feature type="domain" description="HU" evidence="2">
    <location>
        <begin position="1"/>
        <end position="127"/>
    </location>
</feature>
<dbReference type="InterPro" id="IPR041607">
    <property type="entry name" value="HU-HIG"/>
</dbReference>
<evidence type="ECO:0000313" key="3">
    <source>
        <dbReference type="EMBL" id="MBT0608235.1"/>
    </source>
</evidence>
<dbReference type="Gene3D" id="4.10.520.10">
    <property type="entry name" value="IHF-like DNA-binding proteins"/>
    <property type="match status" value="1"/>
</dbReference>
<accession>A0ABS5S737</accession>
<evidence type="ECO:0000256" key="1">
    <source>
        <dbReference type="ARBA" id="ARBA00023125"/>
    </source>
</evidence>
<organism evidence="3 4">
    <name type="scientific">Aequorivita echinoideorum</name>
    <dbReference type="NCBI Taxonomy" id="1549647"/>
    <lineage>
        <taxon>Bacteria</taxon>
        <taxon>Pseudomonadati</taxon>
        <taxon>Bacteroidota</taxon>
        <taxon>Flavobacteriia</taxon>
        <taxon>Flavobacteriales</taxon>
        <taxon>Flavobacteriaceae</taxon>
        <taxon>Aequorivita</taxon>
    </lineage>
</organism>
<reference evidence="3 4" key="1">
    <citation type="submission" date="2021-05" db="EMBL/GenBank/DDBJ databases">
        <title>Aequorivita echinoideorum JCM 30378 genome.</title>
        <authorList>
            <person name="Zhang H."/>
            <person name="Li C."/>
        </authorList>
    </citation>
    <scope>NUCLEOTIDE SEQUENCE [LARGE SCALE GENOMIC DNA]</scope>
    <source>
        <strain evidence="3 4">JCM30378</strain>
    </source>
</reference>
<dbReference type="Pfam" id="PF18291">
    <property type="entry name" value="HU-HIG"/>
    <property type="match status" value="1"/>
</dbReference>
<dbReference type="NCBIfam" id="TIGR01201">
    <property type="entry name" value="HU_rel"/>
    <property type="match status" value="1"/>
</dbReference>
<name>A0ABS5S737_9FLAO</name>
<dbReference type="Proteomes" id="UP001297092">
    <property type="component" value="Unassembled WGS sequence"/>
</dbReference>
<dbReference type="GO" id="GO:0003677">
    <property type="term" value="F:DNA binding"/>
    <property type="evidence" value="ECO:0007669"/>
    <property type="project" value="UniProtKB-KW"/>
</dbReference>